<reference evidence="1" key="2">
    <citation type="submission" date="2024-04" db="UniProtKB">
        <authorList>
            <consortium name="Ensembl"/>
        </authorList>
    </citation>
    <scope>IDENTIFICATION</scope>
</reference>
<proteinExistence type="predicted"/>
<dbReference type="AlphaFoldDB" id="G3P814"/>
<accession>G3P814</accession>
<dbReference type="Ensembl" id="ENSGACT00000013763.1">
    <property type="protein sequence ID" value="ENSGACP00000013738.1"/>
    <property type="gene ID" value="ENSGACG00000010400.1"/>
</dbReference>
<evidence type="ECO:0000313" key="1">
    <source>
        <dbReference type="Ensembl" id="ENSGACP00000013738.1"/>
    </source>
</evidence>
<organism evidence="1">
    <name type="scientific">Gasterosteus aculeatus</name>
    <name type="common">Three-spined stickleback</name>
    <dbReference type="NCBI Taxonomy" id="69293"/>
    <lineage>
        <taxon>Eukaryota</taxon>
        <taxon>Metazoa</taxon>
        <taxon>Chordata</taxon>
        <taxon>Craniata</taxon>
        <taxon>Vertebrata</taxon>
        <taxon>Euteleostomi</taxon>
        <taxon>Actinopterygii</taxon>
        <taxon>Neopterygii</taxon>
        <taxon>Teleostei</taxon>
        <taxon>Neoteleostei</taxon>
        <taxon>Acanthomorphata</taxon>
        <taxon>Eupercaria</taxon>
        <taxon>Perciformes</taxon>
        <taxon>Cottioidei</taxon>
        <taxon>Gasterosteales</taxon>
        <taxon>Gasterosteidae</taxon>
        <taxon>Gasterosteus</taxon>
    </lineage>
</organism>
<dbReference type="InParanoid" id="G3P814"/>
<dbReference type="Bgee" id="ENSGACG00000010400">
    <property type="expression patterns" value="Expressed in spleen and 1 other cell type or tissue"/>
</dbReference>
<reference evidence="1" key="1">
    <citation type="submission" date="2006-01" db="EMBL/GenBank/DDBJ databases">
        <authorList>
            <person name="Lindblad-Toh K."/>
            <person name="Mauceli E."/>
            <person name="Grabherr M."/>
            <person name="Chang J.L."/>
            <person name="Lander E.S."/>
        </authorList>
    </citation>
    <scope>NUCLEOTIDE SEQUENCE [LARGE SCALE GENOMIC DNA]</scope>
</reference>
<protein>
    <submittedName>
        <fullName evidence="1">Uncharacterized protein</fullName>
    </submittedName>
</protein>
<name>G3P814_GASAC</name>
<sequence>MQNLTQTIDDQASKTQIFWFFNLLTQCICTLIYVKVQHNAICCSANKVFYANWVWLHWQILATRTGSCKWNPLLINRYTFWPSLRPAAF</sequence>